<feature type="transmembrane region" description="Helical" evidence="5">
    <location>
        <begin position="236"/>
        <end position="256"/>
    </location>
</feature>
<organism evidence="7 8">
    <name type="scientific">Halodesulfovibrio aestuarii</name>
    <dbReference type="NCBI Taxonomy" id="126333"/>
    <lineage>
        <taxon>Bacteria</taxon>
        <taxon>Pseudomonadati</taxon>
        <taxon>Thermodesulfobacteriota</taxon>
        <taxon>Desulfovibrionia</taxon>
        <taxon>Desulfovibrionales</taxon>
        <taxon>Desulfovibrionaceae</taxon>
        <taxon>Halodesulfovibrio</taxon>
    </lineage>
</organism>
<dbReference type="PANTHER" id="PTHR37422">
    <property type="entry name" value="TEICHURONIC ACID BIOSYNTHESIS PROTEIN TUAE"/>
    <property type="match status" value="1"/>
</dbReference>
<dbReference type="InterPro" id="IPR051533">
    <property type="entry name" value="WaaL-like"/>
</dbReference>
<keyword evidence="7" id="KW-0436">Ligase</keyword>
<feature type="transmembrane region" description="Helical" evidence="5">
    <location>
        <begin position="189"/>
        <end position="216"/>
    </location>
</feature>
<dbReference type="InterPro" id="IPR007016">
    <property type="entry name" value="O-antigen_ligase-rel_domated"/>
</dbReference>
<feature type="transmembrane region" description="Helical" evidence="5">
    <location>
        <begin position="90"/>
        <end position="109"/>
    </location>
</feature>
<evidence type="ECO:0000256" key="5">
    <source>
        <dbReference type="SAM" id="Phobius"/>
    </source>
</evidence>
<comment type="subcellular location">
    <subcellularLocation>
        <location evidence="1">Membrane</location>
        <topology evidence="1">Multi-pass membrane protein</topology>
    </subcellularLocation>
</comment>
<protein>
    <submittedName>
        <fullName evidence="7">O-Antigen ligase</fullName>
    </submittedName>
</protein>
<evidence type="ECO:0000259" key="6">
    <source>
        <dbReference type="Pfam" id="PF04932"/>
    </source>
</evidence>
<dbReference type="RefSeq" id="WP_143154811.1">
    <property type="nucleotide sequence ID" value="NZ_CP192219.1"/>
</dbReference>
<gene>
    <name evidence="7" type="ORF">SAMN05660830_02097</name>
</gene>
<keyword evidence="2 5" id="KW-0812">Transmembrane</keyword>
<dbReference type="GO" id="GO:0016874">
    <property type="term" value="F:ligase activity"/>
    <property type="evidence" value="ECO:0007669"/>
    <property type="project" value="UniProtKB-KW"/>
</dbReference>
<feature type="transmembrane region" description="Helical" evidence="5">
    <location>
        <begin position="340"/>
        <end position="361"/>
    </location>
</feature>
<dbReference type="EMBL" id="FQZR01000004">
    <property type="protein sequence ID" value="SHJ29196.1"/>
    <property type="molecule type" value="Genomic_DNA"/>
</dbReference>
<name>A0A8G2CAC6_9BACT</name>
<dbReference type="AlphaFoldDB" id="A0A8G2CAC6"/>
<feature type="transmembrane region" description="Helical" evidence="5">
    <location>
        <begin position="381"/>
        <end position="399"/>
    </location>
</feature>
<evidence type="ECO:0000313" key="7">
    <source>
        <dbReference type="EMBL" id="SHJ29196.1"/>
    </source>
</evidence>
<dbReference type="Pfam" id="PF04932">
    <property type="entry name" value="Wzy_C"/>
    <property type="match status" value="1"/>
</dbReference>
<dbReference type="PANTHER" id="PTHR37422:SF13">
    <property type="entry name" value="LIPOPOLYSACCHARIDE BIOSYNTHESIS PROTEIN PA4999-RELATED"/>
    <property type="match status" value="1"/>
</dbReference>
<feature type="transmembrane region" description="Helical" evidence="5">
    <location>
        <begin position="158"/>
        <end position="177"/>
    </location>
</feature>
<sequence length="452" mass="50899">MTYSFYCLFLGVVLLPLKKVLFLPMVEHKLLLADLFLLLSGCCALFEKEACKRTFQLRSLCVVFFIFLVWLALSSFMSLEAFSSATRTQLEILTLCYDIYLLLLLIVVVDSSKKFFFTLVGWILAILISNVLAFYSLLEVPDWGFSYGILIGSFVGANQPQIVLLPLLPLLVFIASLKEVSNVVRGSLVVLVSCSVLFVLISGSRCGYLMLGLQWIGCSVLYWRARQYSFSLSSVVFWGQQVGYALLLLLVLFFGVKFAQSYKPLAGVQRVNLTFNQLVFIKDKKPAQFSNVAYFDKVSSGRIGIIKSGFSLFKENLLFGYGLQQTRNLKGAHSHEMHSGYLALLFETGIIGFLLGGYLIYMVLKRVPIVLKGRVNFFEWLVLQSLLIGLTELALYNLFTNGLRQRELWLLLGLLFVVTYTERSDGAYGVCEKDNFAFDLAKTCGHKVKPLS</sequence>
<accession>A0A8G2CAC6</accession>
<keyword evidence="3 5" id="KW-1133">Transmembrane helix</keyword>
<dbReference type="Proteomes" id="UP000184001">
    <property type="component" value="Unassembled WGS sequence"/>
</dbReference>
<evidence type="ECO:0000313" key="8">
    <source>
        <dbReference type="Proteomes" id="UP000184001"/>
    </source>
</evidence>
<feature type="transmembrane region" description="Helical" evidence="5">
    <location>
        <begin position="30"/>
        <end position="47"/>
    </location>
</feature>
<feature type="domain" description="O-antigen ligase-related" evidence="6">
    <location>
        <begin position="192"/>
        <end position="355"/>
    </location>
</feature>
<reference evidence="7 8" key="1">
    <citation type="submission" date="2016-11" db="EMBL/GenBank/DDBJ databases">
        <authorList>
            <person name="Varghese N."/>
            <person name="Submissions S."/>
        </authorList>
    </citation>
    <scope>NUCLEOTIDE SEQUENCE [LARGE SCALE GENOMIC DNA]</scope>
    <source>
        <strain evidence="7 8">DSM 17919</strain>
    </source>
</reference>
<evidence type="ECO:0000256" key="2">
    <source>
        <dbReference type="ARBA" id="ARBA00022692"/>
    </source>
</evidence>
<evidence type="ECO:0000256" key="4">
    <source>
        <dbReference type="ARBA" id="ARBA00023136"/>
    </source>
</evidence>
<evidence type="ECO:0000256" key="1">
    <source>
        <dbReference type="ARBA" id="ARBA00004141"/>
    </source>
</evidence>
<feature type="transmembrane region" description="Helical" evidence="5">
    <location>
        <begin position="116"/>
        <end position="138"/>
    </location>
</feature>
<dbReference type="GO" id="GO:0016020">
    <property type="term" value="C:membrane"/>
    <property type="evidence" value="ECO:0007669"/>
    <property type="project" value="UniProtKB-SubCell"/>
</dbReference>
<keyword evidence="4 5" id="KW-0472">Membrane</keyword>
<comment type="caution">
    <text evidence="7">The sequence shown here is derived from an EMBL/GenBank/DDBJ whole genome shotgun (WGS) entry which is preliminary data.</text>
</comment>
<feature type="transmembrane region" description="Helical" evidence="5">
    <location>
        <begin position="59"/>
        <end position="78"/>
    </location>
</feature>
<proteinExistence type="predicted"/>
<evidence type="ECO:0000256" key="3">
    <source>
        <dbReference type="ARBA" id="ARBA00022989"/>
    </source>
</evidence>